<reference evidence="7 8" key="1">
    <citation type="submission" date="2022-10" db="EMBL/GenBank/DDBJ databases">
        <title>Defluviimonas sp. nov., isolated from ocean surface water.</title>
        <authorList>
            <person name="He W."/>
            <person name="Wang L."/>
            <person name="Zhang D.-F."/>
        </authorList>
    </citation>
    <scope>NUCLEOTIDE SEQUENCE [LARGE SCALE GENOMIC DNA]</scope>
    <source>
        <strain evidence="7 8">WL0075</strain>
    </source>
</reference>
<protein>
    <submittedName>
        <fullName evidence="7">Branched-chain amino acid ABC transporter permease</fullName>
    </submittedName>
</protein>
<evidence type="ECO:0000256" key="2">
    <source>
        <dbReference type="ARBA" id="ARBA00022475"/>
    </source>
</evidence>
<feature type="transmembrane region" description="Helical" evidence="6">
    <location>
        <begin position="38"/>
        <end position="55"/>
    </location>
</feature>
<comment type="caution">
    <text evidence="7">The sequence shown here is derived from an EMBL/GenBank/DDBJ whole genome shotgun (WGS) entry which is preliminary data.</text>
</comment>
<evidence type="ECO:0000256" key="6">
    <source>
        <dbReference type="SAM" id="Phobius"/>
    </source>
</evidence>
<dbReference type="Proteomes" id="UP001652503">
    <property type="component" value="Unassembled WGS sequence"/>
</dbReference>
<evidence type="ECO:0000313" key="8">
    <source>
        <dbReference type="Proteomes" id="UP001652503"/>
    </source>
</evidence>
<accession>A0ABT2Z5I6</accession>
<sequence>MRRETLALLAVFAVLALVPVLAELTGQTSWTRLVGQALIYGMAAASLNFILGYGGMISFGHATFFGIGGYVVGILYFHFDEGTRFLGIIPGTGQMLLTLPAAILVSGLAAALVGALSLRTGGVQFIMITLAFAQMFFFLFISLKTYGGEDGVMVRRTNSLPGLNMRDKATLYWVILVVAAGYYLFLRQLVRSSFGQIIAGIRQNERRMTAMGVATYRYKLAAFILSGMGAGLAGALMVNFLRFASPDMLHWTRSGELMVMVILGGVGTLAGPFVGAAALTIIETLLSRLTEHWMLPVGVLLLAVVLLSRGGLMALIARMTGGRGK</sequence>
<evidence type="ECO:0000313" key="7">
    <source>
        <dbReference type="EMBL" id="MCV2866330.1"/>
    </source>
</evidence>
<evidence type="ECO:0000256" key="4">
    <source>
        <dbReference type="ARBA" id="ARBA00022989"/>
    </source>
</evidence>
<dbReference type="CDD" id="cd06581">
    <property type="entry name" value="TM_PBP1_LivM_like"/>
    <property type="match status" value="1"/>
</dbReference>
<feature type="transmembrane region" description="Helical" evidence="6">
    <location>
        <begin position="125"/>
        <end position="143"/>
    </location>
</feature>
<keyword evidence="2" id="KW-1003">Cell membrane</keyword>
<feature type="transmembrane region" description="Helical" evidence="6">
    <location>
        <begin position="169"/>
        <end position="186"/>
    </location>
</feature>
<evidence type="ECO:0000256" key="1">
    <source>
        <dbReference type="ARBA" id="ARBA00004651"/>
    </source>
</evidence>
<dbReference type="EMBL" id="JAOWLA010000018">
    <property type="protein sequence ID" value="MCV2866330.1"/>
    <property type="molecule type" value="Genomic_DNA"/>
</dbReference>
<dbReference type="InterPro" id="IPR043428">
    <property type="entry name" value="LivM-like"/>
</dbReference>
<evidence type="ECO:0000256" key="5">
    <source>
        <dbReference type="ARBA" id="ARBA00023136"/>
    </source>
</evidence>
<dbReference type="RefSeq" id="WP_263722860.1">
    <property type="nucleotide sequence ID" value="NZ_JAOWLA010000018.1"/>
</dbReference>
<organism evidence="7 8">
    <name type="scientific">Albidovulum sediminicola</name>
    <dbReference type="NCBI Taxonomy" id="2984331"/>
    <lineage>
        <taxon>Bacteria</taxon>
        <taxon>Pseudomonadati</taxon>
        <taxon>Pseudomonadota</taxon>
        <taxon>Alphaproteobacteria</taxon>
        <taxon>Rhodobacterales</taxon>
        <taxon>Paracoccaceae</taxon>
        <taxon>Albidovulum</taxon>
    </lineage>
</organism>
<dbReference type="Pfam" id="PF02653">
    <property type="entry name" value="BPD_transp_2"/>
    <property type="match status" value="1"/>
</dbReference>
<evidence type="ECO:0000256" key="3">
    <source>
        <dbReference type="ARBA" id="ARBA00022692"/>
    </source>
</evidence>
<dbReference type="PANTHER" id="PTHR30482:SF17">
    <property type="entry name" value="ABC TRANSPORTER ATP-BINDING PROTEIN"/>
    <property type="match status" value="1"/>
</dbReference>
<feature type="transmembrane region" description="Helical" evidence="6">
    <location>
        <begin position="62"/>
        <end position="79"/>
    </location>
</feature>
<comment type="subcellular location">
    <subcellularLocation>
        <location evidence="1">Cell membrane</location>
        <topology evidence="1">Multi-pass membrane protein</topology>
    </subcellularLocation>
</comment>
<gene>
    <name evidence="7" type="ORF">OE647_16545</name>
</gene>
<proteinExistence type="predicted"/>
<keyword evidence="8" id="KW-1185">Reference proteome</keyword>
<name>A0ABT2Z5I6_9RHOB</name>
<dbReference type="InterPro" id="IPR001851">
    <property type="entry name" value="ABC_transp_permease"/>
</dbReference>
<keyword evidence="3 6" id="KW-0812">Transmembrane</keyword>
<feature type="transmembrane region" description="Helical" evidence="6">
    <location>
        <begin position="99"/>
        <end position="118"/>
    </location>
</feature>
<feature type="transmembrane region" description="Helical" evidence="6">
    <location>
        <begin position="216"/>
        <end position="237"/>
    </location>
</feature>
<dbReference type="PANTHER" id="PTHR30482">
    <property type="entry name" value="HIGH-AFFINITY BRANCHED-CHAIN AMINO ACID TRANSPORT SYSTEM PERMEASE"/>
    <property type="match status" value="1"/>
</dbReference>
<keyword evidence="4 6" id="KW-1133">Transmembrane helix</keyword>
<feature type="transmembrane region" description="Helical" evidence="6">
    <location>
        <begin position="257"/>
        <end position="281"/>
    </location>
</feature>
<keyword evidence="5 6" id="KW-0472">Membrane</keyword>
<feature type="transmembrane region" description="Helical" evidence="6">
    <location>
        <begin position="293"/>
        <end position="317"/>
    </location>
</feature>